<accession>A0A6G9YGT0</accession>
<dbReference type="AlphaFoldDB" id="A0A6G9YGT0"/>
<protein>
    <recommendedName>
        <fullName evidence="3">PE domain-containing protein</fullName>
    </recommendedName>
</protein>
<evidence type="ECO:0008006" key="3">
    <source>
        <dbReference type="Google" id="ProtNLM"/>
    </source>
</evidence>
<dbReference type="KEGG" id="nah:F5544_22025"/>
<gene>
    <name evidence="1" type="ORF">F5544_22025</name>
</gene>
<proteinExistence type="predicted"/>
<reference evidence="1 2" key="1">
    <citation type="journal article" date="2019" name="ACS Chem. Biol.">
        <title>Identification and Mobilization of a Cryptic Antibiotic Biosynthesis Gene Locus from a Human-Pathogenic Nocardia Isolate.</title>
        <authorList>
            <person name="Herisse M."/>
            <person name="Ishida K."/>
            <person name="Porter J.L."/>
            <person name="Howden B."/>
            <person name="Hertweck C."/>
            <person name="Stinear T.P."/>
            <person name="Pidot S.J."/>
        </authorList>
    </citation>
    <scope>NUCLEOTIDE SEQUENCE [LARGE SCALE GENOMIC DNA]</scope>
    <source>
        <strain evidence="1 2">AUSMDU00012717</strain>
    </source>
</reference>
<keyword evidence="2" id="KW-1185">Reference proteome</keyword>
<name>A0A6G9YGT0_9NOCA</name>
<evidence type="ECO:0000313" key="2">
    <source>
        <dbReference type="Proteomes" id="UP000503540"/>
    </source>
</evidence>
<dbReference type="EMBL" id="CP046172">
    <property type="protein sequence ID" value="QIS12267.1"/>
    <property type="molecule type" value="Genomic_DNA"/>
</dbReference>
<evidence type="ECO:0000313" key="1">
    <source>
        <dbReference type="EMBL" id="QIS12267.1"/>
    </source>
</evidence>
<dbReference type="Proteomes" id="UP000503540">
    <property type="component" value="Chromosome"/>
</dbReference>
<dbReference type="RefSeq" id="WP_238847386.1">
    <property type="nucleotide sequence ID" value="NZ_CP046172.1"/>
</dbReference>
<organism evidence="1 2">
    <name type="scientific">Nocardia arthritidis</name>
    <dbReference type="NCBI Taxonomy" id="228602"/>
    <lineage>
        <taxon>Bacteria</taxon>
        <taxon>Bacillati</taxon>
        <taxon>Actinomycetota</taxon>
        <taxon>Actinomycetes</taxon>
        <taxon>Mycobacteriales</taxon>
        <taxon>Nocardiaceae</taxon>
        <taxon>Nocardia</taxon>
    </lineage>
</organism>
<sequence>MYRLTDELSGHATKIAGITVSAKVTMPGSPVQSACDQAVGAVHKAYGLIGKNIEAMATAAKYGLKTYEFMEKTNTDQLRRYTSGAGV</sequence>